<protein>
    <submittedName>
        <fullName evidence="5">Electron transfer flavoprotein alpha/beta-subunit</fullName>
    </submittedName>
</protein>
<dbReference type="PANTHER" id="PTHR21294:SF8">
    <property type="entry name" value="ELECTRON TRANSFER FLAVOPROTEIN SUBUNIT BETA"/>
    <property type="match status" value="1"/>
</dbReference>
<evidence type="ECO:0000313" key="5">
    <source>
        <dbReference type="EMBL" id="AOW79430.1"/>
    </source>
</evidence>
<dbReference type="InterPro" id="IPR014730">
    <property type="entry name" value="ETF_a/b_N"/>
</dbReference>
<evidence type="ECO:0000256" key="2">
    <source>
        <dbReference type="ARBA" id="ARBA00022448"/>
    </source>
</evidence>
<dbReference type="SUPFAM" id="SSF52402">
    <property type="entry name" value="Adenine nucleotide alpha hydrolases-like"/>
    <property type="match status" value="1"/>
</dbReference>
<reference evidence="5 6" key="1">
    <citation type="submission" date="2016-06" db="EMBL/GenBank/DDBJ databases">
        <title>Discovery of anaerobic lithoheterotrophic haloarchaeon capable of sulfur respiration by hydrogen and formate.</title>
        <authorList>
            <person name="Sorokin D.Y."/>
            <person name="Kublanov I.V."/>
            <person name="Roman P."/>
            <person name="Sinninghe Damste J.S."/>
            <person name="Golyshin P.N."/>
            <person name="Rojo D."/>
            <person name="Ciordia S."/>
            <person name="Mena Md.C."/>
            <person name="Ferrer M."/>
            <person name="Smedile F."/>
            <person name="Messina E."/>
            <person name="La Cono V."/>
            <person name="Yakimov M.M."/>
        </authorList>
    </citation>
    <scope>NUCLEOTIDE SEQUENCE [LARGE SCALE GENOMIC DNA]</scope>
    <source>
        <strain evidence="5 6">HTSR1</strain>
    </source>
</reference>
<dbReference type="AlphaFoldDB" id="A0A1D8S261"/>
<name>A0A1D8S261_9EURY</name>
<proteinExistence type="inferred from homology"/>
<dbReference type="InterPro" id="IPR014729">
    <property type="entry name" value="Rossmann-like_a/b/a_fold"/>
</dbReference>
<evidence type="ECO:0000256" key="3">
    <source>
        <dbReference type="ARBA" id="ARBA00022982"/>
    </source>
</evidence>
<dbReference type="GO" id="GO:0009055">
    <property type="term" value="F:electron transfer activity"/>
    <property type="evidence" value="ECO:0007669"/>
    <property type="project" value="InterPro"/>
</dbReference>
<accession>A0A1D8S261</accession>
<gene>
    <name evidence="5" type="ORF">HTSR_0228</name>
</gene>
<evidence type="ECO:0000256" key="1">
    <source>
        <dbReference type="ARBA" id="ARBA00007557"/>
    </source>
</evidence>
<dbReference type="InterPro" id="IPR012255">
    <property type="entry name" value="ETF_b"/>
</dbReference>
<dbReference type="Proteomes" id="UP000185608">
    <property type="component" value="Chromosome"/>
</dbReference>
<comment type="similarity">
    <text evidence="1">Belongs to the ETF beta-subunit/FixA family.</text>
</comment>
<dbReference type="Gene3D" id="3.40.50.620">
    <property type="entry name" value="HUPs"/>
    <property type="match status" value="1"/>
</dbReference>
<dbReference type="EMBL" id="CP016070">
    <property type="protein sequence ID" value="AOW79430.1"/>
    <property type="molecule type" value="Genomic_DNA"/>
</dbReference>
<sequence>MALEAAQQHAEHVTVLGIGDERAKDAVKAGLRAGADEAIHVEYDPIEDPIGEKYGTVLGKVIEQEEPETVFIGDEAPTMDIEVITTTAADLGWRSTTGVTGIGTEDVDGHYESDHDLLVQRRVALGEQEIVGLNTPVVLGIDSGFANPSRGSMDSVLAAQRASIRTLPLDEIVPGESRFSMSIGSLSVRDIHAYERVGHGAPPRHGSVEQRIHQIMGDTDSDEQTAGEIIDDSPEHAIDQVVSYLEANEVL</sequence>
<dbReference type="STRING" id="1873524.HSR6_0215"/>
<dbReference type="PANTHER" id="PTHR21294">
    <property type="entry name" value="ELECTRON TRANSFER FLAVOPROTEIN BETA-SUBUNIT"/>
    <property type="match status" value="1"/>
</dbReference>
<evidence type="ECO:0000259" key="4">
    <source>
        <dbReference type="Pfam" id="PF01012"/>
    </source>
</evidence>
<keyword evidence="2" id="KW-0813">Transport</keyword>
<feature type="domain" description="Electron transfer flavoprotein alpha/beta-subunit N-terminal" evidence="4">
    <location>
        <begin position="2"/>
        <end position="170"/>
    </location>
</feature>
<dbReference type="Pfam" id="PF01012">
    <property type="entry name" value="ETF"/>
    <property type="match status" value="1"/>
</dbReference>
<organism evidence="5 6">
    <name type="scientific">Halodesulfurarchaeum formicicum</name>
    <dbReference type="NCBI Taxonomy" id="1873524"/>
    <lineage>
        <taxon>Archaea</taxon>
        <taxon>Methanobacteriati</taxon>
        <taxon>Methanobacteriota</taxon>
        <taxon>Stenosarchaea group</taxon>
        <taxon>Halobacteria</taxon>
        <taxon>Halobacteriales</taxon>
        <taxon>Halobacteriaceae</taxon>
        <taxon>Halodesulfurarchaeum</taxon>
    </lineage>
</organism>
<keyword evidence="3" id="KW-0249">Electron transport</keyword>
<dbReference type="KEGG" id="halh:HTSR_0228"/>
<evidence type="ECO:0000313" key="6">
    <source>
        <dbReference type="Proteomes" id="UP000185608"/>
    </source>
</evidence>